<accession>A0A2K9LPX4</accession>
<evidence type="ECO:0000313" key="1">
    <source>
        <dbReference type="EMBL" id="AUM14333.1"/>
    </source>
</evidence>
<name>A0A2K9LPX4_9GAMM</name>
<protein>
    <submittedName>
        <fullName evidence="1">Type VI secretion system-associated lipoprotein</fullName>
    </submittedName>
</protein>
<proteinExistence type="predicted"/>
<organism evidence="1 2">
    <name type="scientific">Ketobacter alkanivorans</name>
    <dbReference type="NCBI Taxonomy" id="1917421"/>
    <lineage>
        <taxon>Bacteria</taxon>
        <taxon>Pseudomonadati</taxon>
        <taxon>Pseudomonadota</taxon>
        <taxon>Gammaproteobacteria</taxon>
        <taxon>Pseudomonadales</taxon>
        <taxon>Ketobacteraceae</taxon>
        <taxon>Ketobacter</taxon>
    </lineage>
</organism>
<sequence length="153" mass="17110">MKLGFKVITLLLAVWLGGCSYFMSDLTKVDMRIVAGGDVNPDDNGRPSPVVVRVVELKSPAVFESSEFFALYQDEAQTLGSDLVATEEFEFKPGDVQDMKFALKPESNYVGILAAYRQLDKVNWRLVLPLTLKDKNQLTVLLNRRGIELATPR</sequence>
<dbReference type="EMBL" id="CP022684">
    <property type="protein sequence ID" value="AUM14333.1"/>
    <property type="molecule type" value="Genomic_DNA"/>
</dbReference>
<keyword evidence="2" id="KW-1185">Reference proteome</keyword>
<dbReference type="NCBIfam" id="TIGR03352">
    <property type="entry name" value="VI_chp_3"/>
    <property type="match status" value="1"/>
</dbReference>
<gene>
    <name evidence="1" type="ORF">Kalk_18715</name>
</gene>
<reference evidence="2" key="1">
    <citation type="submission" date="2017-08" db="EMBL/GenBank/DDBJ databases">
        <title>Direct submision.</title>
        <authorList>
            <person name="Kim S.-J."/>
            <person name="Rhee S.-K."/>
        </authorList>
    </citation>
    <scope>NUCLEOTIDE SEQUENCE [LARGE SCALE GENOMIC DNA]</scope>
    <source>
        <strain evidence="2">GI5</strain>
    </source>
</reference>
<evidence type="ECO:0000313" key="2">
    <source>
        <dbReference type="Proteomes" id="UP000235116"/>
    </source>
</evidence>
<dbReference type="AlphaFoldDB" id="A0A2K9LPX4"/>
<keyword evidence="1" id="KW-0449">Lipoprotein</keyword>
<dbReference type="PANTHER" id="PTHR37625:SF4">
    <property type="entry name" value="OUTER MEMBRANE LIPOPROTEIN"/>
    <property type="match status" value="1"/>
</dbReference>
<dbReference type="PANTHER" id="PTHR37625">
    <property type="entry name" value="OUTER MEMBRANE LIPOPROTEIN-RELATED"/>
    <property type="match status" value="1"/>
</dbReference>
<dbReference type="KEGG" id="kak:Kalk_18715"/>
<dbReference type="Gene3D" id="2.60.40.4150">
    <property type="entry name" value="Type VI secretion system, lipoprotein SciN"/>
    <property type="match status" value="1"/>
</dbReference>
<dbReference type="InterPro" id="IPR038706">
    <property type="entry name" value="Type_VI_SciN-like_sf"/>
</dbReference>
<dbReference type="PROSITE" id="PS51257">
    <property type="entry name" value="PROKAR_LIPOPROTEIN"/>
    <property type="match status" value="1"/>
</dbReference>
<dbReference type="InterPro" id="IPR017734">
    <property type="entry name" value="T6SS_SciN"/>
</dbReference>
<dbReference type="Proteomes" id="UP000235116">
    <property type="component" value="Chromosome"/>
</dbReference>
<dbReference type="OrthoDB" id="5471061at2"/>
<dbReference type="RefSeq" id="WP_101895707.1">
    <property type="nucleotide sequence ID" value="NZ_CP022684.1"/>
</dbReference>
<dbReference type="Pfam" id="PF12790">
    <property type="entry name" value="T6SS-SciN"/>
    <property type="match status" value="1"/>
</dbReference>